<evidence type="ECO:0000313" key="2">
    <source>
        <dbReference type="EMBL" id="NAS26425.1"/>
    </source>
</evidence>
<dbReference type="GO" id="GO:0016042">
    <property type="term" value="P:lipid catabolic process"/>
    <property type="evidence" value="ECO:0007669"/>
    <property type="project" value="InterPro"/>
</dbReference>
<sequence>MTINQGVRRVATWAATLAVVLTAGAGLTAAPAAADISPLGANIWTCEPSPLRPRPVVLVHGTFEDMAGNWATLSPRLKLAGHCVFALNYGRVPATGPVHGVGDISRSAQELSDFVDRVLAATGASEVDVVGHSQGGMMPRYYLKFLNGAAKVHRLIGVTPSNHGTSSSGLVDLARLLGLSPAVALVCQACQQQMAGSDFMKTLNDGGDTVPGVDYTVIATRFDRVVTPYTSSFLTGDAVRNILLQDRAPLDFSGHAAVNHDPVVHQIVLDELDAPATPLP</sequence>
<keyword evidence="2" id="KW-0378">Hydrolase</keyword>
<dbReference type="GO" id="GO:0016298">
    <property type="term" value="F:lipase activity"/>
    <property type="evidence" value="ECO:0007669"/>
    <property type="project" value="TreeGrafter"/>
</dbReference>
<keyword evidence="3" id="KW-1185">Reference proteome</keyword>
<gene>
    <name evidence="2" type="ORF">GT755_32715</name>
</gene>
<keyword evidence="1" id="KW-0732">Signal</keyword>
<protein>
    <submittedName>
        <fullName evidence="2">Alpha/beta fold hydrolase</fullName>
    </submittedName>
</protein>
<dbReference type="AlphaFoldDB" id="A0A7C9J7D4"/>
<feature type="chain" id="PRO_5039387567" evidence="1">
    <location>
        <begin position="26"/>
        <end position="280"/>
    </location>
</feature>
<dbReference type="Gene3D" id="3.40.50.1820">
    <property type="entry name" value="alpha/beta hydrolase"/>
    <property type="match status" value="1"/>
</dbReference>
<evidence type="ECO:0000313" key="3">
    <source>
        <dbReference type="Proteomes" id="UP000479526"/>
    </source>
</evidence>
<dbReference type="InterPro" id="IPR002918">
    <property type="entry name" value="Lipase_EstA/Esterase_EstB"/>
</dbReference>
<dbReference type="Proteomes" id="UP000479526">
    <property type="component" value="Unassembled WGS sequence"/>
</dbReference>
<accession>A0A7C9J7D4</accession>
<organism evidence="2 3">
    <name type="scientific">Herbidospora solisilvae</name>
    <dbReference type="NCBI Taxonomy" id="2696284"/>
    <lineage>
        <taxon>Bacteria</taxon>
        <taxon>Bacillati</taxon>
        <taxon>Actinomycetota</taxon>
        <taxon>Actinomycetes</taxon>
        <taxon>Streptosporangiales</taxon>
        <taxon>Streptosporangiaceae</taxon>
        <taxon>Herbidospora</taxon>
    </lineage>
</organism>
<reference evidence="2 3" key="1">
    <citation type="submission" date="2020-01" db="EMBL/GenBank/DDBJ databases">
        <title>Herbidospora sp. NEAU-GS84 nov., a novel actinomycete isolated from soil.</title>
        <authorList>
            <person name="Han L."/>
        </authorList>
    </citation>
    <scope>NUCLEOTIDE SEQUENCE [LARGE SCALE GENOMIC DNA]</scope>
    <source>
        <strain evidence="2 3">NEAU-GS84</strain>
    </source>
</reference>
<evidence type="ECO:0000256" key="1">
    <source>
        <dbReference type="SAM" id="SignalP"/>
    </source>
</evidence>
<dbReference type="Pfam" id="PF01674">
    <property type="entry name" value="Lipase_2"/>
    <property type="match status" value="1"/>
</dbReference>
<dbReference type="RefSeq" id="WP_161483403.1">
    <property type="nucleotide sequence ID" value="NZ_WXEW01000010.1"/>
</dbReference>
<name>A0A7C9J7D4_9ACTN</name>
<dbReference type="InterPro" id="IPR029058">
    <property type="entry name" value="AB_hydrolase_fold"/>
</dbReference>
<dbReference type="PANTHER" id="PTHR32015">
    <property type="entry name" value="FASTING INDUCED LIPASE"/>
    <property type="match status" value="1"/>
</dbReference>
<proteinExistence type="predicted"/>
<dbReference type="SUPFAM" id="SSF53474">
    <property type="entry name" value="alpha/beta-Hydrolases"/>
    <property type="match status" value="1"/>
</dbReference>
<comment type="caution">
    <text evidence="2">The sequence shown here is derived from an EMBL/GenBank/DDBJ whole genome shotgun (WGS) entry which is preliminary data.</text>
</comment>
<dbReference type="PANTHER" id="PTHR32015:SF1">
    <property type="entry name" value="LIPASE"/>
    <property type="match status" value="1"/>
</dbReference>
<feature type="signal peptide" evidence="1">
    <location>
        <begin position="1"/>
        <end position="25"/>
    </location>
</feature>
<dbReference type="EMBL" id="WXEW01000010">
    <property type="protein sequence ID" value="NAS26425.1"/>
    <property type="molecule type" value="Genomic_DNA"/>
</dbReference>